<proteinExistence type="predicted"/>
<organism evidence="2">
    <name type="scientific">hydrothermal vent metagenome</name>
    <dbReference type="NCBI Taxonomy" id="652676"/>
    <lineage>
        <taxon>unclassified sequences</taxon>
        <taxon>metagenomes</taxon>
        <taxon>ecological metagenomes</taxon>
    </lineage>
</organism>
<dbReference type="EMBL" id="UOFM01000126">
    <property type="protein sequence ID" value="VAW75263.1"/>
    <property type="molecule type" value="Genomic_DNA"/>
</dbReference>
<dbReference type="AlphaFoldDB" id="A0A3B0YGG8"/>
<evidence type="ECO:0000313" key="2">
    <source>
        <dbReference type="EMBL" id="VAW75263.1"/>
    </source>
</evidence>
<protein>
    <submittedName>
        <fullName evidence="2">Uncharacterized protein</fullName>
    </submittedName>
</protein>
<name>A0A3B0YGG8_9ZZZZ</name>
<evidence type="ECO:0000256" key="1">
    <source>
        <dbReference type="SAM" id="Phobius"/>
    </source>
</evidence>
<keyword evidence="1" id="KW-0472">Membrane</keyword>
<keyword evidence="1" id="KW-0812">Transmembrane</keyword>
<sequence>MNAMKNEIWDDATLTAYIDGELDAARQNAVLAAMEHDKNLSERVCSLRRTKDWMRTGFGSATPPPRDLPRRGIPWRLLRGGLAASIMLMAIGIGGGLLGYVYAERDTTTVADASDPNRVVLHIDDSDPEHFGLLLDYTENFLQENR</sequence>
<feature type="non-terminal residue" evidence="2">
    <location>
        <position position="146"/>
    </location>
</feature>
<feature type="transmembrane region" description="Helical" evidence="1">
    <location>
        <begin position="80"/>
        <end position="103"/>
    </location>
</feature>
<reference evidence="2" key="1">
    <citation type="submission" date="2018-06" db="EMBL/GenBank/DDBJ databases">
        <authorList>
            <person name="Zhirakovskaya E."/>
        </authorList>
    </citation>
    <scope>NUCLEOTIDE SEQUENCE</scope>
</reference>
<keyword evidence="1" id="KW-1133">Transmembrane helix</keyword>
<gene>
    <name evidence="2" type="ORF">MNBD_GAMMA14-1254</name>
</gene>
<accession>A0A3B0YGG8</accession>